<protein>
    <submittedName>
        <fullName evidence="1">Uncharacterized protein</fullName>
    </submittedName>
</protein>
<dbReference type="Proteomes" id="UP000269945">
    <property type="component" value="Unassembled WGS sequence"/>
</dbReference>
<gene>
    <name evidence="1" type="ORF">BN2614_LOCUS1</name>
</gene>
<name>A0A9X9M9S3_GULGU</name>
<reference evidence="1 2" key="1">
    <citation type="submission" date="2018-10" db="EMBL/GenBank/DDBJ databases">
        <authorList>
            <person name="Ekblom R."/>
            <person name="Jareborg N."/>
        </authorList>
    </citation>
    <scope>NUCLEOTIDE SEQUENCE [LARGE SCALE GENOMIC DNA]</scope>
    <source>
        <tissue evidence="1">Muscle</tissue>
    </source>
</reference>
<keyword evidence="2" id="KW-1185">Reference proteome</keyword>
<proteinExistence type="predicted"/>
<dbReference type="AlphaFoldDB" id="A0A9X9M9S3"/>
<dbReference type="EMBL" id="CYRY02045002">
    <property type="protein sequence ID" value="VCX40237.1"/>
    <property type="molecule type" value="Genomic_DNA"/>
</dbReference>
<sequence length="35" mass="4084">MEKIVIIFLQLFSKMQIVSIGITNLYTDISLELRI</sequence>
<comment type="caution">
    <text evidence="1">The sequence shown here is derived from an EMBL/GenBank/DDBJ whole genome shotgun (WGS) entry which is preliminary data.</text>
</comment>
<evidence type="ECO:0000313" key="2">
    <source>
        <dbReference type="Proteomes" id="UP000269945"/>
    </source>
</evidence>
<accession>A0A9X9M9S3</accession>
<organism evidence="1 2">
    <name type="scientific">Gulo gulo</name>
    <name type="common">Wolverine</name>
    <name type="synonym">Gluton</name>
    <dbReference type="NCBI Taxonomy" id="48420"/>
    <lineage>
        <taxon>Eukaryota</taxon>
        <taxon>Metazoa</taxon>
        <taxon>Chordata</taxon>
        <taxon>Craniata</taxon>
        <taxon>Vertebrata</taxon>
        <taxon>Euteleostomi</taxon>
        <taxon>Mammalia</taxon>
        <taxon>Eutheria</taxon>
        <taxon>Laurasiatheria</taxon>
        <taxon>Carnivora</taxon>
        <taxon>Caniformia</taxon>
        <taxon>Musteloidea</taxon>
        <taxon>Mustelidae</taxon>
        <taxon>Guloninae</taxon>
        <taxon>Gulo</taxon>
    </lineage>
</organism>
<evidence type="ECO:0000313" key="1">
    <source>
        <dbReference type="EMBL" id="VCX40237.1"/>
    </source>
</evidence>